<organism evidence="2">
    <name type="scientific">hydrothermal vent metagenome</name>
    <dbReference type="NCBI Taxonomy" id="652676"/>
    <lineage>
        <taxon>unclassified sequences</taxon>
        <taxon>metagenomes</taxon>
        <taxon>ecological metagenomes</taxon>
    </lineage>
</organism>
<name>A0A3B1A6W1_9ZZZZ</name>
<dbReference type="PROSITE" id="PS51257">
    <property type="entry name" value="PROKAR_LIPOPROTEIN"/>
    <property type="match status" value="1"/>
</dbReference>
<protein>
    <submittedName>
        <fullName evidence="2">Uncharacterized protein</fullName>
    </submittedName>
</protein>
<reference evidence="2" key="1">
    <citation type="submission" date="2018-06" db="EMBL/GenBank/DDBJ databases">
        <authorList>
            <person name="Zhirakovskaya E."/>
        </authorList>
    </citation>
    <scope>NUCLEOTIDE SEQUENCE</scope>
</reference>
<feature type="compositionally biased region" description="Basic and acidic residues" evidence="1">
    <location>
        <begin position="29"/>
        <end position="46"/>
    </location>
</feature>
<dbReference type="EMBL" id="UOFQ01000103">
    <property type="protein sequence ID" value="VAW88636.1"/>
    <property type="molecule type" value="Genomic_DNA"/>
</dbReference>
<gene>
    <name evidence="2" type="ORF">MNBD_GAMMA17-2298</name>
</gene>
<evidence type="ECO:0000313" key="2">
    <source>
        <dbReference type="EMBL" id="VAW88636.1"/>
    </source>
</evidence>
<dbReference type="AlphaFoldDB" id="A0A3B1A6W1"/>
<proteinExistence type="predicted"/>
<accession>A0A3B1A6W1</accession>
<feature type="region of interest" description="Disordered" evidence="1">
    <location>
        <begin position="20"/>
        <end position="46"/>
    </location>
</feature>
<evidence type="ECO:0000256" key="1">
    <source>
        <dbReference type="SAM" id="MobiDB-lite"/>
    </source>
</evidence>
<sequence length="75" mass="8018">MKILFTGLLITTASACVQTENQPVSGKPGFEKRESGISQIDHDPDHDLDQNQAVVVLASQHVSGQLNSSLTAQQS</sequence>